<dbReference type="Pfam" id="PF13472">
    <property type="entry name" value="Lipase_GDSL_2"/>
    <property type="match status" value="1"/>
</dbReference>
<dbReference type="PANTHER" id="PTHR30383:SF5">
    <property type="entry name" value="SGNH HYDROLASE-TYPE ESTERASE DOMAIN-CONTAINING PROTEIN"/>
    <property type="match status" value="1"/>
</dbReference>
<gene>
    <name evidence="2" type="ORF">DFR57_103126</name>
</gene>
<dbReference type="EMBL" id="QPJJ01000003">
    <property type="protein sequence ID" value="RCW74830.1"/>
    <property type="molecule type" value="Genomic_DNA"/>
</dbReference>
<keyword evidence="3" id="KW-1185">Reference proteome</keyword>
<dbReference type="OrthoDB" id="9794725at2"/>
<dbReference type="PANTHER" id="PTHR30383">
    <property type="entry name" value="THIOESTERASE 1/PROTEASE 1/LYSOPHOSPHOLIPASE L1"/>
    <property type="match status" value="1"/>
</dbReference>
<dbReference type="InterPro" id="IPR036514">
    <property type="entry name" value="SGNH_hydro_sf"/>
</dbReference>
<dbReference type="InterPro" id="IPR013830">
    <property type="entry name" value="SGNH_hydro"/>
</dbReference>
<sequence>MDFGNRIVFIGDSITEWGRFEDTEGIGTGYVRILHDYLRVTYPEKNYEIINRGIGGDRIINLEDRWQKDVLDLKPTTVSISIGINDVWRQLDQPNIEQVYPEQFEEKYRNLLLKLKQELNPTIILMDPTVIEEDINSKGNQALKPYVAVVEKLAKEFDAIRVTTHEAFINYLKKKSGYLLTTDGVHMNSAGNMLMAQTWINEVEK</sequence>
<dbReference type="AlphaFoldDB" id="A0A368Y3F2"/>
<dbReference type="RefSeq" id="WP_114351940.1">
    <property type="nucleotide sequence ID" value="NZ_QPJJ01000003.1"/>
</dbReference>
<feature type="domain" description="SGNH hydrolase-type esterase" evidence="1">
    <location>
        <begin position="9"/>
        <end position="192"/>
    </location>
</feature>
<organism evidence="2 3">
    <name type="scientific">Saliterribacillus persicus</name>
    <dbReference type="NCBI Taxonomy" id="930114"/>
    <lineage>
        <taxon>Bacteria</taxon>
        <taxon>Bacillati</taxon>
        <taxon>Bacillota</taxon>
        <taxon>Bacilli</taxon>
        <taxon>Bacillales</taxon>
        <taxon>Bacillaceae</taxon>
        <taxon>Saliterribacillus</taxon>
    </lineage>
</organism>
<name>A0A368Y3F2_9BACI</name>
<dbReference type="Proteomes" id="UP000252585">
    <property type="component" value="Unassembled WGS sequence"/>
</dbReference>
<dbReference type="Gene3D" id="3.40.50.1110">
    <property type="entry name" value="SGNH hydrolase"/>
    <property type="match status" value="1"/>
</dbReference>
<dbReference type="InterPro" id="IPR051532">
    <property type="entry name" value="Ester_Hydrolysis_Enzymes"/>
</dbReference>
<reference evidence="2 3" key="1">
    <citation type="submission" date="2018-07" db="EMBL/GenBank/DDBJ databases">
        <title>Genomic Encyclopedia of Type Strains, Phase IV (KMG-IV): sequencing the most valuable type-strain genomes for metagenomic binning, comparative biology and taxonomic classification.</title>
        <authorList>
            <person name="Goeker M."/>
        </authorList>
    </citation>
    <scope>NUCLEOTIDE SEQUENCE [LARGE SCALE GENOMIC DNA]</scope>
    <source>
        <strain evidence="2 3">DSM 27696</strain>
    </source>
</reference>
<accession>A0A368Y3F2</accession>
<protein>
    <submittedName>
        <fullName evidence="2">Lysophospholipase L1-like esterase</fullName>
    </submittedName>
</protein>
<dbReference type="SUPFAM" id="SSF52266">
    <property type="entry name" value="SGNH hydrolase"/>
    <property type="match status" value="1"/>
</dbReference>
<comment type="caution">
    <text evidence="2">The sequence shown here is derived from an EMBL/GenBank/DDBJ whole genome shotgun (WGS) entry which is preliminary data.</text>
</comment>
<evidence type="ECO:0000259" key="1">
    <source>
        <dbReference type="Pfam" id="PF13472"/>
    </source>
</evidence>
<proteinExistence type="predicted"/>
<evidence type="ECO:0000313" key="3">
    <source>
        <dbReference type="Proteomes" id="UP000252585"/>
    </source>
</evidence>
<dbReference type="GO" id="GO:0004622">
    <property type="term" value="F:phosphatidylcholine lysophospholipase activity"/>
    <property type="evidence" value="ECO:0007669"/>
    <property type="project" value="TreeGrafter"/>
</dbReference>
<evidence type="ECO:0000313" key="2">
    <source>
        <dbReference type="EMBL" id="RCW74830.1"/>
    </source>
</evidence>
<dbReference type="CDD" id="cd01834">
    <property type="entry name" value="SGNH_hydrolase_like_2"/>
    <property type="match status" value="1"/>
</dbReference>